<name>A0ABT2LLI9_9HYPH</name>
<sequence length="113" mass="12387">MNGSLSTFLSRGFAATLLLPLILPALSDSSFAHQAKSGWAYPYACCSNQDCREIPAKLVSERPEGYVINPTGEVVAYTDRRVKESPDGVYHWCSVAGDDNSRTICLFVPPKLF</sequence>
<feature type="signal peptide" evidence="1">
    <location>
        <begin position="1"/>
        <end position="32"/>
    </location>
</feature>
<protein>
    <submittedName>
        <fullName evidence="2">Uncharacterized protein</fullName>
    </submittedName>
</protein>
<reference evidence="2 3" key="1">
    <citation type="submission" date="2022-09" db="EMBL/GenBank/DDBJ databases">
        <title>Chelativorans salina sp. nov., a novel slightly halophilic bacterium isolated from a saline lake sediment enrichment.</title>
        <authorList>
            <person name="Gao L."/>
            <person name="Fang B.-Z."/>
            <person name="Li W.-J."/>
        </authorList>
    </citation>
    <scope>NUCLEOTIDE SEQUENCE [LARGE SCALE GENOMIC DNA]</scope>
    <source>
        <strain evidence="2 3">EGI FJ00035</strain>
    </source>
</reference>
<proteinExistence type="predicted"/>
<evidence type="ECO:0000313" key="3">
    <source>
        <dbReference type="Proteomes" id="UP001320831"/>
    </source>
</evidence>
<dbReference type="RefSeq" id="WP_260902477.1">
    <property type="nucleotide sequence ID" value="NZ_JAOCZP010000003.1"/>
</dbReference>
<evidence type="ECO:0000256" key="1">
    <source>
        <dbReference type="SAM" id="SignalP"/>
    </source>
</evidence>
<feature type="chain" id="PRO_5047451003" evidence="1">
    <location>
        <begin position="33"/>
        <end position="113"/>
    </location>
</feature>
<organism evidence="2 3">
    <name type="scientific">Chelativorans salis</name>
    <dbReference type="NCBI Taxonomy" id="2978478"/>
    <lineage>
        <taxon>Bacteria</taxon>
        <taxon>Pseudomonadati</taxon>
        <taxon>Pseudomonadota</taxon>
        <taxon>Alphaproteobacteria</taxon>
        <taxon>Hyphomicrobiales</taxon>
        <taxon>Phyllobacteriaceae</taxon>
        <taxon>Chelativorans</taxon>
    </lineage>
</organism>
<evidence type="ECO:0000313" key="2">
    <source>
        <dbReference type="EMBL" id="MCT7375456.1"/>
    </source>
</evidence>
<gene>
    <name evidence="2" type="ORF">N5A92_10475</name>
</gene>
<keyword evidence="1" id="KW-0732">Signal</keyword>
<dbReference type="EMBL" id="JAOCZP010000003">
    <property type="protein sequence ID" value="MCT7375456.1"/>
    <property type="molecule type" value="Genomic_DNA"/>
</dbReference>
<dbReference type="Proteomes" id="UP001320831">
    <property type="component" value="Unassembled WGS sequence"/>
</dbReference>
<accession>A0ABT2LLI9</accession>
<keyword evidence="3" id="KW-1185">Reference proteome</keyword>
<comment type="caution">
    <text evidence="2">The sequence shown here is derived from an EMBL/GenBank/DDBJ whole genome shotgun (WGS) entry which is preliminary data.</text>
</comment>